<evidence type="ECO:0000256" key="11">
    <source>
        <dbReference type="ARBA" id="ARBA00023136"/>
    </source>
</evidence>
<evidence type="ECO:0000256" key="2">
    <source>
        <dbReference type="ARBA" id="ARBA00004236"/>
    </source>
</evidence>
<feature type="domain" description="PAS" evidence="13">
    <location>
        <begin position="535"/>
        <end position="579"/>
    </location>
</feature>
<feature type="domain" description="PAC" evidence="14">
    <location>
        <begin position="349"/>
        <end position="399"/>
    </location>
</feature>
<dbReference type="SMART" id="SM00387">
    <property type="entry name" value="HATPase_c"/>
    <property type="match status" value="1"/>
</dbReference>
<dbReference type="InterPro" id="IPR000014">
    <property type="entry name" value="PAS"/>
</dbReference>
<dbReference type="FunFam" id="1.10.287.130:FF:000038">
    <property type="entry name" value="Sensory transduction histidine kinase"/>
    <property type="match status" value="1"/>
</dbReference>
<proteinExistence type="predicted"/>
<keyword evidence="8" id="KW-0418">Kinase</keyword>
<keyword evidence="16" id="KW-1185">Reference proteome</keyword>
<dbReference type="PANTHER" id="PTHR43711">
    <property type="entry name" value="TWO-COMPONENT HISTIDINE KINASE"/>
    <property type="match status" value="1"/>
</dbReference>
<dbReference type="PANTHER" id="PTHR43711:SF26">
    <property type="entry name" value="SENSOR HISTIDINE KINASE RCSC"/>
    <property type="match status" value="1"/>
</dbReference>
<evidence type="ECO:0000256" key="1">
    <source>
        <dbReference type="ARBA" id="ARBA00000085"/>
    </source>
</evidence>
<dbReference type="PRINTS" id="PR00344">
    <property type="entry name" value="BCTRLSENSOR"/>
</dbReference>
<feature type="domain" description="PAS" evidence="13">
    <location>
        <begin position="15"/>
        <end position="88"/>
    </location>
</feature>
<dbReference type="SUPFAM" id="SSF55874">
    <property type="entry name" value="ATPase domain of HSP90 chaperone/DNA topoisomerase II/histidine kinase"/>
    <property type="match status" value="1"/>
</dbReference>
<evidence type="ECO:0000259" key="12">
    <source>
        <dbReference type="PROSITE" id="PS50109"/>
    </source>
</evidence>
<dbReference type="PROSITE" id="PS50109">
    <property type="entry name" value="HIS_KIN"/>
    <property type="match status" value="1"/>
</dbReference>
<gene>
    <name evidence="15" type="ORF">FKV42_07070</name>
</gene>
<reference evidence="15 16" key="1">
    <citation type="submission" date="2019-06" db="EMBL/GenBank/DDBJ databases">
        <title>Draft genome sequence of Methanolobus vulcani B1d.</title>
        <authorList>
            <person name="Creighbaum A.J."/>
            <person name="Ticak T."/>
            <person name="Hariraju D."/>
            <person name="Arivett B.A."/>
            <person name="Ferguson D.J.Jr."/>
        </authorList>
    </citation>
    <scope>NUCLEOTIDE SEQUENCE [LARGE SCALE GENOMIC DNA]</scope>
    <source>
        <strain evidence="15 16">B1d</strain>
    </source>
</reference>
<dbReference type="InterPro" id="IPR003661">
    <property type="entry name" value="HisK_dim/P_dom"/>
</dbReference>
<dbReference type="PROSITE" id="PS50112">
    <property type="entry name" value="PAS"/>
    <property type="match status" value="3"/>
</dbReference>
<evidence type="ECO:0000259" key="13">
    <source>
        <dbReference type="PROSITE" id="PS50112"/>
    </source>
</evidence>
<dbReference type="GO" id="GO:0005524">
    <property type="term" value="F:ATP binding"/>
    <property type="evidence" value="ECO:0007669"/>
    <property type="project" value="UniProtKB-KW"/>
</dbReference>
<evidence type="ECO:0000256" key="7">
    <source>
        <dbReference type="ARBA" id="ARBA00022741"/>
    </source>
</evidence>
<dbReference type="RefSeq" id="WP_154809560.1">
    <property type="nucleotide sequence ID" value="NZ_VIAQ01000014.1"/>
</dbReference>
<evidence type="ECO:0000256" key="9">
    <source>
        <dbReference type="ARBA" id="ARBA00022840"/>
    </source>
</evidence>
<feature type="domain" description="PAC" evidence="14">
    <location>
        <begin position="483"/>
        <end position="535"/>
    </location>
</feature>
<organism evidence="15 16">
    <name type="scientific">Methanolobus vulcani</name>
    <dbReference type="NCBI Taxonomy" id="38026"/>
    <lineage>
        <taxon>Archaea</taxon>
        <taxon>Methanobacteriati</taxon>
        <taxon>Methanobacteriota</taxon>
        <taxon>Stenosarchaea group</taxon>
        <taxon>Methanomicrobia</taxon>
        <taxon>Methanosarcinales</taxon>
        <taxon>Methanosarcinaceae</taxon>
        <taxon>Methanolobus</taxon>
    </lineage>
</organism>
<dbReference type="CDD" id="cd16922">
    <property type="entry name" value="HATPase_EvgS-ArcB-TorS-like"/>
    <property type="match status" value="1"/>
</dbReference>
<evidence type="ECO:0000256" key="4">
    <source>
        <dbReference type="ARBA" id="ARBA00022475"/>
    </source>
</evidence>
<dbReference type="PROSITE" id="PS50113">
    <property type="entry name" value="PAC"/>
    <property type="match status" value="2"/>
</dbReference>
<evidence type="ECO:0000256" key="3">
    <source>
        <dbReference type="ARBA" id="ARBA00012438"/>
    </source>
</evidence>
<dbReference type="NCBIfam" id="TIGR00229">
    <property type="entry name" value="sensory_box"/>
    <property type="match status" value="4"/>
</dbReference>
<dbReference type="GO" id="GO:0005886">
    <property type="term" value="C:plasma membrane"/>
    <property type="evidence" value="ECO:0007669"/>
    <property type="project" value="UniProtKB-SubCell"/>
</dbReference>
<evidence type="ECO:0000256" key="6">
    <source>
        <dbReference type="ARBA" id="ARBA00022679"/>
    </source>
</evidence>
<dbReference type="SUPFAM" id="SSF47384">
    <property type="entry name" value="Homodimeric domain of signal transducing histidine kinase"/>
    <property type="match status" value="1"/>
</dbReference>
<dbReference type="Gene3D" id="3.30.450.20">
    <property type="entry name" value="PAS domain"/>
    <property type="match status" value="5"/>
</dbReference>
<dbReference type="Gene3D" id="3.30.565.10">
    <property type="entry name" value="Histidine kinase-like ATPase, C-terminal domain"/>
    <property type="match status" value="1"/>
</dbReference>
<dbReference type="SMART" id="SM00091">
    <property type="entry name" value="PAS"/>
    <property type="match status" value="5"/>
</dbReference>
<dbReference type="Pfam" id="PF00512">
    <property type="entry name" value="HisKA"/>
    <property type="match status" value="1"/>
</dbReference>
<feature type="domain" description="PAS" evidence="13">
    <location>
        <begin position="407"/>
        <end position="479"/>
    </location>
</feature>
<comment type="caution">
    <text evidence="15">The sequence shown here is derived from an EMBL/GenBank/DDBJ whole genome shotgun (WGS) entry which is preliminary data.</text>
</comment>
<dbReference type="EC" id="2.7.13.3" evidence="3"/>
<dbReference type="InterPro" id="IPR050736">
    <property type="entry name" value="Sensor_HK_Regulatory"/>
</dbReference>
<dbReference type="InterPro" id="IPR000700">
    <property type="entry name" value="PAS-assoc_C"/>
</dbReference>
<dbReference type="InterPro" id="IPR003594">
    <property type="entry name" value="HATPase_dom"/>
</dbReference>
<evidence type="ECO:0000313" key="16">
    <source>
        <dbReference type="Proteomes" id="UP000319335"/>
    </source>
</evidence>
<dbReference type="SMART" id="SM00388">
    <property type="entry name" value="HisKA"/>
    <property type="match status" value="1"/>
</dbReference>
<dbReference type="Pfam" id="PF13426">
    <property type="entry name" value="PAS_9"/>
    <property type="match status" value="4"/>
</dbReference>
<keyword evidence="6" id="KW-0808">Transferase</keyword>
<comment type="subcellular location">
    <subcellularLocation>
        <location evidence="2">Cell membrane</location>
    </subcellularLocation>
</comment>
<dbReference type="CDD" id="cd00130">
    <property type="entry name" value="PAS"/>
    <property type="match status" value="4"/>
</dbReference>
<keyword evidence="5" id="KW-0597">Phosphoprotein</keyword>
<evidence type="ECO:0000256" key="5">
    <source>
        <dbReference type="ARBA" id="ARBA00022553"/>
    </source>
</evidence>
<dbReference type="Pfam" id="PF08447">
    <property type="entry name" value="PAS_3"/>
    <property type="match status" value="1"/>
</dbReference>
<dbReference type="FunFam" id="3.30.565.10:FF:000023">
    <property type="entry name" value="PAS domain-containing sensor histidine kinase"/>
    <property type="match status" value="1"/>
</dbReference>
<dbReference type="Pfam" id="PF02518">
    <property type="entry name" value="HATPase_c"/>
    <property type="match status" value="1"/>
</dbReference>
<comment type="catalytic activity">
    <reaction evidence="1">
        <text>ATP + protein L-histidine = ADP + protein N-phospho-L-histidine.</text>
        <dbReference type="EC" id="2.7.13.3"/>
    </reaction>
</comment>
<evidence type="ECO:0000256" key="10">
    <source>
        <dbReference type="ARBA" id="ARBA00023012"/>
    </source>
</evidence>
<keyword evidence="9" id="KW-0067">ATP-binding</keyword>
<dbReference type="Gene3D" id="1.10.287.130">
    <property type="match status" value="1"/>
</dbReference>
<feature type="domain" description="Histidine kinase" evidence="12">
    <location>
        <begin position="676"/>
        <end position="895"/>
    </location>
</feature>
<dbReference type="CDD" id="cd00082">
    <property type="entry name" value="HisKA"/>
    <property type="match status" value="1"/>
</dbReference>
<dbReference type="InterPro" id="IPR013655">
    <property type="entry name" value="PAS_fold_3"/>
</dbReference>
<evidence type="ECO:0000259" key="14">
    <source>
        <dbReference type="PROSITE" id="PS50113"/>
    </source>
</evidence>
<dbReference type="InterPro" id="IPR035965">
    <property type="entry name" value="PAS-like_dom_sf"/>
</dbReference>
<dbReference type="InterPro" id="IPR004358">
    <property type="entry name" value="Sig_transdc_His_kin-like_C"/>
</dbReference>
<dbReference type="InterPro" id="IPR005467">
    <property type="entry name" value="His_kinase_dom"/>
</dbReference>
<accession>A0A7Z8P1C7</accession>
<keyword evidence="11" id="KW-0472">Membrane</keyword>
<evidence type="ECO:0000313" key="15">
    <source>
        <dbReference type="EMBL" id="TQD25654.1"/>
    </source>
</evidence>
<dbReference type="SUPFAM" id="SSF55785">
    <property type="entry name" value="PYP-like sensor domain (PAS domain)"/>
    <property type="match status" value="5"/>
</dbReference>
<keyword evidence="4" id="KW-1003">Cell membrane</keyword>
<keyword evidence="10" id="KW-0902">Two-component regulatory system</keyword>
<dbReference type="Proteomes" id="UP000319335">
    <property type="component" value="Unassembled WGS sequence"/>
</dbReference>
<dbReference type="GO" id="GO:0000155">
    <property type="term" value="F:phosphorelay sensor kinase activity"/>
    <property type="evidence" value="ECO:0007669"/>
    <property type="project" value="InterPro"/>
</dbReference>
<name>A0A7Z8P1C7_9EURY</name>
<dbReference type="InterPro" id="IPR001610">
    <property type="entry name" value="PAC"/>
</dbReference>
<dbReference type="SMART" id="SM00086">
    <property type="entry name" value="PAC"/>
    <property type="match status" value="3"/>
</dbReference>
<dbReference type="OrthoDB" id="342253at2157"/>
<dbReference type="EMBL" id="VIAQ01000014">
    <property type="protein sequence ID" value="TQD25654.1"/>
    <property type="molecule type" value="Genomic_DNA"/>
</dbReference>
<dbReference type="InterPro" id="IPR036890">
    <property type="entry name" value="HATPase_C_sf"/>
</dbReference>
<dbReference type="AlphaFoldDB" id="A0A7Z8P1C7"/>
<sequence>MKNNNMPSKSILDEIKPDYAQLLNNNNAVMFFIDPESLQIINANNAASNYYGWSCEELRQMRISQIDILSEEEIRSEFSKATKLVKNNFTFKHQLQNHDIHDVEICAVPINTEEKNYLLLTVYDIAKTNESEKGSHLPDKSTKNYYRYTLKKLKALFDNAIIGVSVQKMIFDKSGKPIDYVFLEANNAFEKYTGLKVNDIIGKRVTEILPSIEETSLIETYGNVVLTGTPINFETFYPELNKHYNVHAYKVDKDCFTSVFQDITKHKEAENAILEREEQYRALFTEAPISIIIHDIESGEIIDANLKTCEMYGLTSLEELKANDFWTNPPYSFEDALRWIHKAAAEGTQEFEWLNRKVTGDTFWEHVRLSPVTINGVEMVMAATIDITERKKTEETLKEKSTELQKSYERFRVAVDGSQNGIWDWDLYTNEIYFSPRWKAMAGYEDHELQNKFSIFKHMIHPDDRKKVMNRLGKYLKDEISDYDLEFRLRHKNGNYIWVLSRGAALRDENGYPYRMAGSLTDITERKRAEEKIKEETLMRRILIEQSQDSIVIINQKGEVVEANQKSADMLGYSMEEFLKLHAWDWEAKLTREEILEIQENIPDKHSTFFETCHLHKNGTILDVELSANTAILGDQKLTFGVWRDISERKRAEKELVNSKIEAENANQIKSEFLANMSHELRTPLNSVIGFSQILNEKIMGDLNDKQMRYVSNILKSGTHLLDLINDILDISKIESGNMEYAPEIIDIREVMDEIIVLTEPLVKEKNIDFVSRRDFEKLEVNADRMKIKQIMFNLLSNAIKFAPKNGKVWFDSKVMNENVQISVSDNGIGIPLDKQKTIFEPFKQASSSTSRTHGGTGLGLAIVKHYVEMHSGEIAVESEVGKGSTFTFTVPIDPRND</sequence>
<evidence type="ECO:0000256" key="8">
    <source>
        <dbReference type="ARBA" id="ARBA00022777"/>
    </source>
</evidence>
<protein>
    <recommendedName>
        <fullName evidence="3">histidine kinase</fullName>
        <ecNumber evidence="3">2.7.13.3</ecNumber>
    </recommendedName>
</protein>
<keyword evidence="7" id="KW-0547">Nucleotide-binding</keyword>
<dbReference type="InterPro" id="IPR036097">
    <property type="entry name" value="HisK_dim/P_sf"/>
</dbReference>